<dbReference type="AlphaFoldDB" id="A0AAV9FGV4"/>
<dbReference type="EMBL" id="JAUJYO010000001">
    <property type="protein sequence ID" value="KAK1324841.1"/>
    <property type="molecule type" value="Genomic_DNA"/>
</dbReference>
<name>A0AAV9FGV4_ACOCL</name>
<gene>
    <name evidence="1" type="ORF">QJS10_CPA01g01235</name>
</gene>
<dbReference type="Proteomes" id="UP001180020">
    <property type="component" value="Unassembled WGS sequence"/>
</dbReference>
<reference evidence="1" key="1">
    <citation type="journal article" date="2023" name="Nat. Commun.">
        <title>Diploid and tetraploid genomes of Acorus and the evolution of monocots.</title>
        <authorList>
            <person name="Ma L."/>
            <person name="Liu K.W."/>
            <person name="Li Z."/>
            <person name="Hsiao Y.Y."/>
            <person name="Qi Y."/>
            <person name="Fu T."/>
            <person name="Tang G.D."/>
            <person name="Zhang D."/>
            <person name="Sun W.H."/>
            <person name="Liu D.K."/>
            <person name="Li Y."/>
            <person name="Chen G.Z."/>
            <person name="Liu X.D."/>
            <person name="Liao X.Y."/>
            <person name="Jiang Y.T."/>
            <person name="Yu X."/>
            <person name="Hao Y."/>
            <person name="Huang J."/>
            <person name="Zhao X.W."/>
            <person name="Ke S."/>
            <person name="Chen Y.Y."/>
            <person name="Wu W.L."/>
            <person name="Hsu J.L."/>
            <person name="Lin Y.F."/>
            <person name="Huang M.D."/>
            <person name="Li C.Y."/>
            <person name="Huang L."/>
            <person name="Wang Z.W."/>
            <person name="Zhao X."/>
            <person name="Zhong W.Y."/>
            <person name="Peng D.H."/>
            <person name="Ahmad S."/>
            <person name="Lan S."/>
            <person name="Zhang J.S."/>
            <person name="Tsai W.C."/>
            <person name="Van de Peer Y."/>
            <person name="Liu Z.J."/>
        </authorList>
    </citation>
    <scope>NUCLEOTIDE SEQUENCE</scope>
    <source>
        <strain evidence="1">CP</strain>
    </source>
</reference>
<dbReference type="PANTHER" id="PTHR46503">
    <property type="entry name" value="INTER-ALPHA-TRYPSIN INHIBITOR HEAVY CHAIN-LIKE PROTEIN"/>
    <property type="match status" value="1"/>
</dbReference>
<organism evidence="1 2">
    <name type="scientific">Acorus calamus</name>
    <name type="common">Sweet flag</name>
    <dbReference type="NCBI Taxonomy" id="4465"/>
    <lineage>
        <taxon>Eukaryota</taxon>
        <taxon>Viridiplantae</taxon>
        <taxon>Streptophyta</taxon>
        <taxon>Embryophyta</taxon>
        <taxon>Tracheophyta</taxon>
        <taxon>Spermatophyta</taxon>
        <taxon>Magnoliopsida</taxon>
        <taxon>Liliopsida</taxon>
        <taxon>Acoraceae</taxon>
        <taxon>Acorus</taxon>
    </lineage>
</organism>
<accession>A0AAV9FGV4</accession>
<evidence type="ECO:0000313" key="2">
    <source>
        <dbReference type="Proteomes" id="UP001180020"/>
    </source>
</evidence>
<evidence type="ECO:0000313" key="1">
    <source>
        <dbReference type="EMBL" id="KAK1324841.1"/>
    </source>
</evidence>
<reference evidence="1" key="2">
    <citation type="submission" date="2023-06" db="EMBL/GenBank/DDBJ databases">
        <authorList>
            <person name="Ma L."/>
            <person name="Liu K.-W."/>
            <person name="Li Z."/>
            <person name="Hsiao Y.-Y."/>
            <person name="Qi Y."/>
            <person name="Fu T."/>
            <person name="Tang G."/>
            <person name="Zhang D."/>
            <person name="Sun W.-H."/>
            <person name="Liu D.-K."/>
            <person name="Li Y."/>
            <person name="Chen G.-Z."/>
            <person name="Liu X.-D."/>
            <person name="Liao X.-Y."/>
            <person name="Jiang Y.-T."/>
            <person name="Yu X."/>
            <person name="Hao Y."/>
            <person name="Huang J."/>
            <person name="Zhao X.-W."/>
            <person name="Ke S."/>
            <person name="Chen Y.-Y."/>
            <person name="Wu W.-L."/>
            <person name="Hsu J.-L."/>
            <person name="Lin Y.-F."/>
            <person name="Huang M.-D."/>
            <person name="Li C.-Y."/>
            <person name="Huang L."/>
            <person name="Wang Z.-W."/>
            <person name="Zhao X."/>
            <person name="Zhong W.-Y."/>
            <person name="Peng D.-H."/>
            <person name="Ahmad S."/>
            <person name="Lan S."/>
            <person name="Zhang J.-S."/>
            <person name="Tsai W.-C."/>
            <person name="Van De Peer Y."/>
            <person name="Liu Z.-J."/>
        </authorList>
    </citation>
    <scope>NUCLEOTIDE SEQUENCE</scope>
    <source>
        <strain evidence="1">CP</strain>
        <tissue evidence="1">Leaves</tissue>
    </source>
</reference>
<sequence>MSPQISTFGIGSYCNHYFLRMLAAIGGGHYDAAYDVDSIETRMQRLFARTLSTILANINIDAFDHVDEFEVYPFNIADLSNRSPLVVSGRYRGNFPDYCKATGTLLDLTNFVTQLKVQRTEAIPLNKVRFLPNNIRSSYISGMVFRRQTSGGKGHKDEHATRYPIRVYIYGPAAE</sequence>
<dbReference type="PANTHER" id="PTHR46503:SF1">
    <property type="entry name" value="INTER-ALPHA-TRYPSIN INHIBITOR HEAVY CHAIN-LIKE PROTEIN"/>
    <property type="match status" value="1"/>
</dbReference>
<keyword evidence="2" id="KW-1185">Reference proteome</keyword>
<proteinExistence type="predicted"/>
<comment type="caution">
    <text evidence="1">The sequence shown here is derived from an EMBL/GenBank/DDBJ whole genome shotgun (WGS) entry which is preliminary data.</text>
</comment>
<protein>
    <submittedName>
        <fullName evidence="1">Uncharacterized protein</fullName>
    </submittedName>
</protein>